<dbReference type="PROSITE" id="PS50113">
    <property type="entry name" value="PAC"/>
    <property type="match status" value="1"/>
</dbReference>
<evidence type="ECO:0000313" key="3">
    <source>
        <dbReference type="EMBL" id="MCQ1539102.1"/>
    </source>
</evidence>
<dbReference type="InterPro" id="IPR000014">
    <property type="entry name" value="PAS"/>
</dbReference>
<reference evidence="3 4" key="1">
    <citation type="submission" date="2019-08" db="EMBL/GenBank/DDBJ databases">
        <authorList>
            <person name="Chen S.-C."/>
            <person name="Lai M.-C."/>
            <person name="You Y.-T."/>
        </authorList>
    </citation>
    <scope>NUCLEOTIDE SEQUENCE [LARGE SCALE GENOMIC DNA]</scope>
    <source>
        <strain evidence="3 4">P2F9704a</strain>
    </source>
</reference>
<dbReference type="PANTHER" id="PTHR44757:SF2">
    <property type="entry name" value="BIOFILM ARCHITECTURE MAINTENANCE PROTEIN MBAA"/>
    <property type="match status" value="1"/>
</dbReference>
<dbReference type="NCBIfam" id="TIGR00229">
    <property type="entry name" value="sensory_box"/>
    <property type="match status" value="2"/>
</dbReference>
<dbReference type="Pfam" id="PF08448">
    <property type="entry name" value="PAS_4"/>
    <property type="match status" value="2"/>
</dbReference>
<feature type="domain" description="PAS" evidence="1">
    <location>
        <begin position="143"/>
        <end position="196"/>
    </location>
</feature>
<dbReference type="Proteomes" id="UP001524383">
    <property type="component" value="Unassembled WGS sequence"/>
</dbReference>
<keyword evidence="4" id="KW-1185">Reference proteome</keyword>
<dbReference type="SUPFAM" id="SSF55785">
    <property type="entry name" value="PYP-like sensor domain (PAS domain)"/>
    <property type="match status" value="2"/>
</dbReference>
<dbReference type="CDD" id="cd00130">
    <property type="entry name" value="PAS"/>
    <property type="match status" value="2"/>
</dbReference>
<dbReference type="PROSITE" id="PS50112">
    <property type="entry name" value="PAS"/>
    <property type="match status" value="2"/>
</dbReference>
<feature type="domain" description="PAS" evidence="1">
    <location>
        <begin position="14"/>
        <end position="56"/>
    </location>
</feature>
<dbReference type="InterPro" id="IPR000700">
    <property type="entry name" value="PAS-assoc_C"/>
</dbReference>
<feature type="non-terminal residue" evidence="3">
    <location>
        <position position="222"/>
    </location>
</feature>
<dbReference type="InterPro" id="IPR052155">
    <property type="entry name" value="Biofilm_reg_signaling"/>
</dbReference>
<dbReference type="Gene3D" id="3.30.450.20">
    <property type="entry name" value="PAS domain"/>
    <property type="match status" value="2"/>
</dbReference>
<name>A0ABD4TLC7_9EURY</name>
<dbReference type="SMART" id="SM00091">
    <property type="entry name" value="PAS"/>
    <property type="match status" value="2"/>
</dbReference>
<dbReference type="EMBL" id="VOTZ01000020">
    <property type="protein sequence ID" value="MCQ1539102.1"/>
    <property type="molecule type" value="Genomic_DNA"/>
</dbReference>
<evidence type="ECO:0000259" key="1">
    <source>
        <dbReference type="PROSITE" id="PS50112"/>
    </source>
</evidence>
<dbReference type="InterPro" id="IPR035965">
    <property type="entry name" value="PAS-like_dom_sf"/>
</dbReference>
<dbReference type="PANTHER" id="PTHR44757">
    <property type="entry name" value="DIGUANYLATE CYCLASE DGCP"/>
    <property type="match status" value="1"/>
</dbReference>
<gene>
    <name evidence="3" type="ORF">FTO68_08930</name>
</gene>
<organism evidence="3 4">
    <name type="scientific">Methanocalculus taiwanensis</name>
    <dbReference type="NCBI Taxonomy" id="106207"/>
    <lineage>
        <taxon>Archaea</taxon>
        <taxon>Methanobacteriati</taxon>
        <taxon>Methanobacteriota</taxon>
        <taxon>Stenosarchaea group</taxon>
        <taxon>Methanomicrobia</taxon>
        <taxon>Methanomicrobiales</taxon>
        <taxon>Methanocalculaceae</taxon>
        <taxon>Methanocalculus</taxon>
    </lineage>
</organism>
<dbReference type="RefSeq" id="WP_255333066.1">
    <property type="nucleotide sequence ID" value="NZ_VOTZ01000020.1"/>
</dbReference>
<comment type="caution">
    <text evidence="3">The sequence shown here is derived from an EMBL/GenBank/DDBJ whole genome shotgun (WGS) entry which is preliminary data.</text>
</comment>
<protein>
    <submittedName>
        <fullName evidence="3">PAS domain S-box protein</fullName>
    </submittedName>
</protein>
<proteinExistence type="predicted"/>
<accession>A0ABD4TLC7</accession>
<feature type="domain" description="PAC" evidence="2">
    <location>
        <begin position="90"/>
        <end position="142"/>
    </location>
</feature>
<evidence type="ECO:0000313" key="4">
    <source>
        <dbReference type="Proteomes" id="UP001524383"/>
    </source>
</evidence>
<dbReference type="AlphaFoldDB" id="A0ABD4TLC7"/>
<sequence>MENGVIHGDIIGFLPDATLVIDRDGIVIAWNRAMEELTGVSADSMLGKGDYEYALPFYGERKPILANLVFMPEVEIERRYNSVEKIGDTLVVDIFIPSFGADGIYLWAKASPLYAPDGEIIGAIETIRDITDRKRAEEEIARSHQNLIEIINFLPDATLVIDRDGIVIAWNRAMEGLTGVSADSMLGKGDYEYALPFYGERKPILANLVFMPEVEIERRYNS</sequence>
<dbReference type="InterPro" id="IPR013656">
    <property type="entry name" value="PAS_4"/>
</dbReference>
<evidence type="ECO:0000259" key="2">
    <source>
        <dbReference type="PROSITE" id="PS50113"/>
    </source>
</evidence>